<feature type="transmembrane region" description="Helical" evidence="6">
    <location>
        <begin position="230"/>
        <end position="250"/>
    </location>
</feature>
<feature type="transmembrane region" description="Helical" evidence="6">
    <location>
        <begin position="331"/>
        <end position="350"/>
    </location>
</feature>
<dbReference type="InterPro" id="IPR011701">
    <property type="entry name" value="MFS"/>
</dbReference>
<accession>A0A0R0CC36</accession>
<feature type="transmembrane region" description="Helical" evidence="6">
    <location>
        <begin position="55"/>
        <end position="71"/>
    </location>
</feature>
<feature type="transmembrane region" description="Helical" evidence="6">
    <location>
        <begin position="83"/>
        <end position="106"/>
    </location>
</feature>
<gene>
    <name evidence="8" type="ORF">ABB26_08550</name>
</gene>
<feature type="transmembrane region" description="Helical" evidence="6">
    <location>
        <begin position="172"/>
        <end position="191"/>
    </location>
</feature>
<evidence type="ECO:0000313" key="9">
    <source>
        <dbReference type="Proteomes" id="UP000050864"/>
    </source>
</evidence>
<feature type="transmembrane region" description="Helical" evidence="6">
    <location>
        <begin position="203"/>
        <end position="224"/>
    </location>
</feature>
<dbReference type="RefSeq" id="WP_057633253.1">
    <property type="nucleotide sequence ID" value="NZ_LDJI01000015.1"/>
</dbReference>
<keyword evidence="4 6" id="KW-1133">Transmembrane helix</keyword>
<comment type="subcellular location">
    <subcellularLocation>
        <location evidence="1">Membrane</location>
        <topology evidence="1">Multi-pass membrane protein</topology>
    </subcellularLocation>
</comment>
<feature type="transmembrane region" description="Helical" evidence="6">
    <location>
        <begin position="362"/>
        <end position="385"/>
    </location>
</feature>
<dbReference type="CDD" id="cd17321">
    <property type="entry name" value="MFS_MMR_MDR_like"/>
    <property type="match status" value="1"/>
</dbReference>
<dbReference type="GO" id="GO:0022857">
    <property type="term" value="F:transmembrane transporter activity"/>
    <property type="evidence" value="ECO:0007669"/>
    <property type="project" value="InterPro"/>
</dbReference>
<dbReference type="STRING" id="405444.ABB26_08550"/>
<evidence type="ECO:0000256" key="3">
    <source>
        <dbReference type="ARBA" id="ARBA00022692"/>
    </source>
</evidence>
<organism evidence="8 9">
    <name type="scientific">Stenotrophomonas humi</name>
    <dbReference type="NCBI Taxonomy" id="405444"/>
    <lineage>
        <taxon>Bacteria</taxon>
        <taxon>Pseudomonadati</taxon>
        <taxon>Pseudomonadota</taxon>
        <taxon>Gammaproteobacteria</taxon>
        <taxon>Lysobacterales</taxon>
        <taxon>Lysobacteraceae</taxon>
        <taxon>Stenotrophomonas</taxon>
    </lineage>
</organism>
<feature type="transmembrane region" description="Helical" evidence="6">
    <location>
        <begin position="305"/>
        <end position="324"/>
    </location>
</feature>
<evidence type="ECO:0000259" key="7">
    <source>
        <dbReference type="PROSITE" id="PS50850"/>
    </source>
</evidence>
<dbReference type="Pfam" id="PF07690">
    <property type="entry name" value="MFS_1"/>
    <property type="match status" value="2"/>
</dbReference>
<evidence type="ECO:0000256" key="1">
    <source>
        <dbReference type="ARBA" id="ARBA00004141"/>
    </source>
</evidence>
<dbReference type="PANTHER" id="PTHR42718">
    <property type="entry name" value="MAJOR FACILITATOR SUPERFAMILY MULTIDRUG TRANSPORTER MFSC"/>
    <property type="match status" value="1"/>
</dbReference>
<dbReference type="OrthoDB" id="9812221at2"/>
<keyword evidence="2" id="KW-0813">Transport</keyword>
<dbReference type="GO" id="GO:0016020">
    <property type="term" value="C:membrane"/>
    <property type="evidence" value="ECO:0007669"/>
    <property type="project" value="UniProtKB-SubCell"/>
</dbReference>
<keyword evidence="9" id="KW-1185">Reference proteome</keyword>
<protein>
    <submittedName>
        <fullName evidence="8">MFS transporter</fullName>
    </submittedName>
</protein>
<name>A0A0R0CC36_9GAMM</name>
<dbReference type="EMBL" id="LDJI01000015">
    <property type="protein sequence ID" value="KRG64226.1"/>
    <property type="molecule type" value="Genomic_DNA"/>
</dbReference>
<dbReference type="PROSITE" id="PS50850">
    <property type="entry name" value="MFS"/>
    <property type="match status" value="1"/>
</dbReference>
<feature type="transmembrane region" description="Helical" evidence="6">
    <location>
        <begin position="271"/>
        <end position="293"/>
    </location>
</feature>
<dbReference type="Gene3D" id="1.20.1720.10">
    <property type="entry name" value="Multidrug resistance protein D"/>
    <property type="match status" value="1"/>
</dbReference>
<evidence type="ECO:0000256" key="2">
    <source>
        <dbReference type="ARBA" id="ARBA00022448"/>
    </source>
</evidence>
<feature type="transmembrane region" description="Helical" evidence="6">
    <location>
        <begin position="112"/>
        <end position="130"/>
    </location>
</feature>
<reference evidence="8 9" key="1">
    <citation type="submission" date="2015-05" db="EMBL/GenBank/DDBJ databases">
        <title>Genome sequencing and analysis of members of genus Stenotrophomonas.</title>
        <authorList>
            <person name="Patil P.P."/>
            <person name="Midha S."/>
            <person name="Patil P.B."/>
        </authorList>
    </citation>
    <scope>NUCLEOTIDE SEQUENCE [LARGE SCALE GENOMIC DNA]</scope>
    <source>
        <strain evidence="8 9">DSM 18929</strain>
    </source>
</reference>
<dbReference type="AlphaFoldDB" id="A0A0R0CC36"/>
<feature type="transmembrane region" description="Helical" evidence="6">
    <location>
        <begin position="440"/>
        <end position="459"/>
    </location>
</feature>
<comment type="caution">
    <text evidence="8">The sequence shown here is derived from an EMBL/GenBank/DDBJ whole genome shotgun (WGS) entry which is preliminary data.</text>
</comment>
<proteinExistence type="predicted"/>
<dbReference type="Gene3D" id="1.20.1250.20">
    <property type="entry name" value="MFS general substrate transporter like domains"/>
    <property type="match status" value="1"/>
</dbReference>
<feature type="transmembrane region" description="Helical" evidence="6">
    <location>
        <begin position="406"/>
        <end position="428"/>
    </location>
</feature>
<dbReference type="InterPro" id="IPR036259">
    <property type="entry name" value="MFS_trans_sf"/>
</dbReference>
<dbReference type="PANTHER" id="PTHR42718:SF9">
    <property type="entry name" value="MAJOR FACILITATOR SUPERFAMILY MULTIDRUG TRANSPORTER MFSC"/>
    <property type="match status" value="1"/>
</dbReference>
<dbReference type="PRINTS" id="PR01036">
    <property type="entry name" value="TCRTETB"/>
</dbReference>
<evidence type="ECO:0000313" key="8">
    <source>
        <dbReference type="EMBL" id="KRG64226.1"/>
    </source>
</evidence>
<keyword evidence="5 6" id="KW-0472">Membrane</keyword>
<dbReference type="SUPFAM" id="SSF103473">
    <property type="entry name" value="MFS general substrate transporter"/>
    <property type="match status" value="1"/>
</dbReference>
<keyword evidence="3 6" id="KW-0812">Transmembrane</keyword>
<evidence type="ECO:0000256" key="6">
    <source>
        <dbReference type="SAM" id="Phobius"/>
    </source>
</evidence>
<evidence type="ECO:0000256" key="5">
    <source>
        <dbReference type="ARBA" id="ARBA00023136"/>
    </source>
</evidence>
<evidence type="ECO:0000256" key="4">
    <source>
        <dbReference type="ARBA" id="ARBA00022989"/>
    </source>
</evidence>
<dbReference type="InterPro" id="IPR020846">
    <property type="entry name" value="MFS_dom"/>
</dbReference>
<feature type="domain" description="Major facilitator superfamily (MFS) profile" evidence="7">
    <location>
        <begin position="17"/>
        <end position="464"/>
    </location>
</feature>
<feature type="transmembrane region" description="Helical" evidence="6">
    <location>
        <begin position="142"/>
        <end position="166"/>
    </location>
</feature>
<dbReference type="Proteomes" id="UP000050864">
    <property type="component" value="Unassembled WGS sequence"/>
</dbReference>
<sequence>MNTQPSVPPSSSAPSGALACLALVMLLSSLGTSIAHVGLPTFVRAFDTSFQSVQWVVLAYLLALTTQVVSAGRLGDLFGRRRLMLLGIATFTIASLACAAAPSLWVLIAARAGQGLGAAMMTALTMALVGESVPKERAGRAMGLLGTTSAVGTALGPSLGGVLIGIFGWQAIFLINLPLGLLAASLAWRYLPRDQSAATASGFDLPGSLLLASALAAYSLAMTIRRGHFGAVNLALAVVAAVLGLAFLIVETKARSPLVQPALFREHLVGTGFVASGLATTVAMTTLVIGPFYLSGALHLDATTIGLVMSTGPLVAALVGVPAGKAVDSFGALRMTVVGLLSMAAGAFLLSRMTIDAGASGYVIALVVLTGGFATFQAANNTAVITGTAPGQRGTVSGLLNLSRNLGLVSGASLMGAVFMHAAGTSVITSASTTAVVSGTHAVFLLATLLVAIALAVVVGPQVRMAAASFTRPR</sequence>
<dbReference type="PATRIC" id="fig|405444.3.peg.713"/>